<keyword evidence="4 9" id="KW-0949">S-adenosyl-L-methionine</keyword>
<dbReference type="InterPro" id="IPR007197">
    <property type="entry name" value="rSAM"/>
</dbReference>
<dbReference type="SUPFAM" id="SSF102114">
    <property type="entry name" value="Radical SAM enzymes"/>
    <property type="match status" value="1"/>
</dbReference>
<dbReference type="SFLD" id="SFLDS00029">
    <property type="entry name" value="Radical_SAM"/>
    <property type="match status" value="1"/>
</dbReference>
<dbReference type="KEGG" id="tli:Tlie_1142"/>
<evidence type="ECO:0000256" key="9">
    <source>
        <dbReference type="RuleBase" id="RU364116"/>
    </source>
</evidence>
<protein>
    <recommendedName>
        <fullName evidence="2 9">Heme chaperone HemW</fullName>
    </recommendedName>
</protein>
<evidence type="ECO:0000313" key="11">
    <source>
        <dbReference type="EMBL" id="AER66874.1"/>
    </source>
</evidence>
<keyword evidence="8 9" id="KW-0143">Chaperone</keyword>
<reference evidence="11 12" key="2">
    <citation type="journal article" date="2012" name="Stand. Genomic Sci.">
        <title>Genome sequence of the moderately thermophilic, amino-acid-degrading and sulfur-reducing bacterium Thermovirga lienii type strain (Cas60314(T)).</title>
        <authorList>
            <person name="Goker M."/>
            <person name="Saunders E."/>
            <person name="Lapidus A."/>
            <person name="Nolan M."/>
            <person name="Lucas S."/>
            <person name="Hammon N."/>
            <person name="Deshpande S."/>
            <person name="Cheng J.F."/>
            <person name="Han C."/>
            <person name="Tapia R."/>
            <person name="Goodwin L.A."/>
            <person name="Pitluck S."/>
            <person name="Liolios K."/>
            <person name="Mavromatis K."/>
            <person name="Pagani I."/>
            <person name="Ivanova N."/>
            <person name="Mikhailova N."/>
            <person name="Pati A."/>
            <person name="Chen A."/>
            <person name="Palaniappan K."/>
            <person name="Land M."/>
            <person name="Chang Y.J."/>
            <person name="Jeffries C.D."/>
            <person name="Brambilla E.M."/>
            <person name="Rohde M."/>
            <person name="Spring S."/>
            <person name="Detter J.C."/>
            <person name="Woyke T."/>
            <person name="Bristow J."/>
            <person name="Eisen J.A."/>
            <person name="Markowitz V."/>
            <person name="Hugenholtz P."/>
            <person name="Kyrpides N.C."/>
            <person name="Klenk H.P."/>
        </authorList>
    </citation>
    <scope>NUCLEOTIDE SEQUENCE [LARGE SCALE GENOMIC DNA]</scope>
    <source>
        <strain evidence="12">ATCC BAA-1197 / DSM 17291 / Cas60314</strain>
    </source>
</reference>
<dbReference type="GO" id="GO:0051539">
    <property type="term" value="F:4 iron, 4 sulfur cluster binding"/>
    <property type="evidence" value="ECO:0007669"/>
    <property type="project" value="UniProtKB-UniRule"/>
</dbReference>
<dbReference type="SFLD" id="SFLDF00562">
    <property type="entry name" value="HemN-like__clustered_with_heat"/>
    <property type="match status" value="1"/>
</dbReference>
<evidence type="ECO:0000259" key="10">
    <source>
        <dbReference type="PROSITE" id="PS51918"/>
    </source>
</evidence>
<reference evidence="12" key="1">
    <citation type="submission" date="2011-10" db="EMBL/GenBank/DDBJ databases">
        <title>The complete genome of chromosome of Thermovirga lienii DSM 17291.</title>
        <authorList>
            <consortium name="US DOE Joint Genome Institute (JGI-PGF)"/>
            <person name="Lucas S."/>
            <person name="Copeland A."/>
            <person name="Lapidus A."/>
            <person name="Glavina del Rio T."/>
            <person name="Dalin E."/>
            <person name="Tice H."/>
            <person name="Bruce D."/>
            <person name="Goodwin L."/>
            <person name="Pitluck S."/>
            <person name="Peters L."/>
            <person name="Mikhailova N."/>
            <person name="Saunders E."/>
            <person name="Kyrpides N."/>
            <person name="Mavromatis K."/>
            <person name="Ivanova N."/>
            <person name="Last F.I."/>
            <person name="Brettin T."/>
            <person name="Detter J.C."/>
            <person name="Han C."/>
            <person name="Larimer F."/>
            <person name="Land M."/>
            <person name="Hauser L."/>
            <person name="Markowitz V."/>
            <person name="Cheng J.-F."/>
            <person name="Hugenholtz P."/>
            <person name="Woyke T."/>
            <person name="Wu D."/>
            <person name="Spring S."/>
            <person name="Schroeder M."/>
            <person name="Brambilla E.-M."/>
            <person name="Klenk H.-P."/>
            <person name="Eisen J.A."/>
        </authorList>
    </citation>
    <scope>NUCLEOTIDE SEQUENCE [LARGE SCALE GENOMIC DNA]</scope>
    <source>
        <strain evidence="12">ATCC BAA-1197 / DSM 17291 / Cas60314</strain>
    </source>
</reference>
<evidence type="ECO:0000313" key="12">
    <source>
        <dbReference type="Proteomes" id="UP000005868"/>
    </source>
</evidence>
<keyword evidence="7 9" id="KW-0411">Iron-sulfur</keyword>
<dbReference type="NCBIfam" id="TIGR00539">
    <property type="entry name" value="hemN_rel"/>
    <property type="match status" value="1"/>
</dbReference>
<comment type="similarity">
    <text evidence="1">Belongs to the anaerobic coproporphyrinogen-III oxidase family. HemW subfamily.</text>
</comment>
<dbReference type="HOGENOM" id="CLU_027579_2_2_0"/>
<dbReference type="Gene3D" id="3.20.20.70">
    <property type="entry name" value="Aldolase class I"/>
    <property type="match status" value="1"/>
</dbReference>
<dbReference type="PANTHER" id="PTHR13932">
    <property type="entry name" value="COPROPORPHYRINIGEN III OXIDASE"/>
    <property type="match status" value="1"/>
</dbReference>
<dbReference type="Pfam" id="PF04055">
    <property type="entry name" value="Radical_SAM"/>
    <property type="match status" value="1"/>
</dbReference>
<keyword evidence="9" id="KW-0004">4Fe-4S</keyword>
<dbReference type="InterPro" id="IPR013785">
    <property type="entry name" value="Aldolase_TIM"/>
</dbReference>
<dbReference type="STRING" id="580340.Tlie_1142"/>
<dbReference type="EMBL" id="CP003096">
    <property type="protein sequence ID" value="AER66874.1"/>
    <property type="molecule type" value="Genomic_DNA"/>
</dbReference>
<evidence type="ECO:0000256" key="7">
    <source>
        <dbReference type="ARBA" id="ARBA00023014"/>
    </source>
</evidence>
<dbReference type="SMART" id="SM00729">
    <property type="entry name" value="Elp3"/>
    <property type="match status" value="1"/>
</dbReference>
<organism evidence="11 12">
    <name type="scientific">Thermovirga lienii (strain ATCC BAA-1197 / DSM 17291 / Cas60314)</name>
    <dbReference type="NCBI Taxonomy" id="580340"/>
    <lineage>
        <taxon>Bacteria</taxon>
        <taxon>Thermotogati</taxon>
        <taxon>Synergistota</taxon>
        <taxon>Synergistia</taxon>
        <taxon>Synergistales</taxon>
        <taxon>Thermovirgaceae</taxon>
        <taxon>Thermovirga</taxon>
    </lineage>
</organism>
<dbReference type="InterPro" id="IPR058240">
    <property type="entry name" value="rSAM_sf"/>
</dbReference>
<keyword evidence="6 9" id="KW-0408">Iron</keyword>
<dbReference type="GO" id="GO:0004109">
    <property type="term" value="F:coproporphyrinogen oxidase activity"/>
    <property type="evidence" value="ECO:0007669"/>
    <property type="project" value="InterPro"/>
</dbReference>
<evidence type="ECO:0000256" key="4">
    <source>
        <dbReference type="ARBA" id="ARBA00022691"/>
    </source>
</evidence>
<keyword evidence="12" id="KW-1185">Reference proteome</keyword>
<dbReference type="eggNOG" id="COG0635">
    <property type="taxonomic scope" value="Bacteria"/>
</dbReference>
<dbReference type="AlphaFoldDB" id="G7V591"/>
<evidence type="ECO:0000256" key="1">
    <source>
        <dbReference type="ARBA" id="ARBA00006100"/>
    </source>
</evidence>
<keyword evidence="9" id="KW-0963">Cytoplasm</keyword>
<keyword evidence="5 9" id="KW-0479">Metal-binding</keyword>
<dbReference type="GO" id="GO:0046872">
    <property type="term" value="F:metal ion binding"/>
    <property type="evidence" value="ECO:0007669"/>
    <property type="project" value="UniProtKB-UniRule"/>
</dbReference>
<accession>G7V591</accession>
<evidence type="ECO:0000256" key="6">
    <source>
        <dbReference type="ARBA" id="ARBA00023004"/>
    </source>
</evidence>
<sequence>MRKFSEGISLYLHVPFCIRKCPYCAFYSVPMSNRELVGVYLDAVELEASKWSNWRTCKRPIRTLYIGGGTPSLLSVGEWERLKNILERNFNLDFLEEATVEANPGSLNEDLLTFWKEWRITRVSIGCQSFDKQDLLILGRPHGALEGMKSLELALVKGFHVSCDLLFGLPGQTIRRWHANLETALRLGVHHVSCYQLTLEEGTQWGKSPPQSIPSGYPFYRWAQYYLEKKGLYQYEIASFALRGFECSHNLGYWYRRDCIGIGPGAWGFIRGRRYKNVSSLKDYVSRLKEGRSIKEWSERLIGLHGALEAAMLGLRTRWGIDEIDLIEEFGKEKAQEVLLRLEDVPEHLLKKKPHKLVLTRRGMRVGNAIWEKLVS</sequence>
<comment type="subcellular location">
    <subcellularLocation>
        <location evidence="9">Cytoplasm</location>
    </subcellularLocation>
</comment>
<evidence type="ECO:0000256" key="5">
    <source>
        <dbReference type="ARBA" id="ARBA00022723"/>
    </source>
</evidence>
<feature type="domain" description="Radical SAM core" evidence="10">
    <location>
        <begin position="2"/>
        <end position="236"/>
    </location>
</feature>
<dbReference type="GO" id="GO:0005737">
    <property type="term" value="C:cytoplasm"/>
    <property type="evidence" value="ECO:0007669"/>
    <property type="project" value="UniProtKB-SubCell"/>
</dbReference>
<dbReference type="InterPro" id="IPR034505">
    <property type="entry name" value="Coproporphyrinogen-III_oxidase"/>
</dbReference>
<evidence type="ECO:0000256" key="2">
    <source>
        <dbReference type="ARBA" id="ARBA00017228"/>
    </source>
</evidence>
<dbReference type="InterPro" id="IPR006638">
    <property type="entry name" value="Elp3/MiaA/NifB-like_rSAM"/>
</dbReference>
<gene>
    <name evidence="11" type="ordered locus">Tlie_1142</name>
</gene>
<dbReference type="CDD" id="cd01335">
    <property type="entry name" value="Radical_SAM"/>
    <property type="match status" value="1"/>
</dbReference>
<proteinExistence type="inferred from homology"/>
<dbReference type="InterPro" id="IPR004559">
    <property type="entry name" value="HemW-like"/>
</dbReference>
<dbReference type="Proteomes" id="UP000005868">
    <property type="component" value="Chromosome"/>
</dbReference>
<dbReference type="GO" id="GO:0006779">
    <property type="term" value="P:porphyrin-containing compound biosynthetic process"/>
    <property type="evidence" value="ECO:0007669"/>
    <property type="project" value="InterPro"/>
</dbReference>
<name>G7V591_THELD</name>
<dbReference type="PANTHER" id="PTHR13932:SF5">
    <property type="entry name" value="RADICAL S-ADENOSYL METHIONINE DOMAIN-CONTAINING PROTEIN 1, MITOCHONDRIAL"/>
    <property type="match status" value="1"/>
</dbReference>
<dbReference type="SFLD" id="SFLDG01065">
    <property type="entry name" value="anaerobic_coproporphyrinogen-I"/>
    <property type="match status" value="1"/>
</dbReference>
<evidence type="ECO:0000256" key="8">
    <source>
        <dbReference type="ARBA" id="ARBA00023186"/>
    </source>
</evidence>
<keyword evidence="3 9" id="KW-0349">Heme</keyword>
<dbReference type="PROSITE" id="PS51918">
    <property type="entry name" value="RADICAL_SAM"/>
    <property type="match status" value="1"/>
</dbReference>
<evidence type="ECO:0000256" key="3">
    <source>
        <dbReference type="ARBA" id="ARBA00022617"/>
    </source>
</evidence>
<comment type="function">
    <text evidence="9">Probably acts as a heme chaperone, transferring heme to an unknown acceptor. Binds one molecule of heme per monomer, possibly covalently. Binds 1 [4Fe-4S] cluster. The cluster is coordinated with 3 cysteines and an exchangeable S-adenosyl-L-methionine.</text>
</comment>